<evidence type="ECO:0000313" key="4">
    <source>
        <dbReference type="EMBL" id="CDF40533.1"/>
    </source>
</evidence>
<dbReference type="OMA" id="VAVQWII"/>
<dbReference type="KEGG" id="ccp:CHC_T00007246001"/>
<dbReference type="InterPro" id="IPR006968">
    <property type="entry name" value="RUS_fam"/>
</dbReference>
<accession>R7QS41</accession>
<organism evidence="4 5">
    <name type="scientific">Chondrus crispus</name>
    <name type="common">Carrageen Irish moss</name>
    <name type="synonym">Polymorpha crispa</name>
    <dbReference type="NCBI Taxonomy" id="2769"/>
    <lineage>
        <taxon>Eukaryota</taxon>
        <taxon>Rhodophyta</taxon>
        <taxon>Florideophyceae</taxon>
        <taxon>Rhodymeniophycidae</taxon>
        <taxon>Gigartinales</taxon>
        <taxon>Gigartinaceae</taxon>
        <taxon>Chondrus</taxon>
    </lineage>
</organism>
<name>R7QS41_CHOCR</name>
<dbReference type="GeneID" id="17318559"/>
<dbReference type="OrthoDB" id="364779at2759"/>
<reference evidence="5" key="1">
    <citation type="journal article" date="2013" name="Proc. Natl. Acad. Sci. U.S.A.">
        <title>Genome structure and metabolic features in the red seaweed Chondrus crispus shed light on evolution of the Archaeplastida.</title>
        <authorList>
            <person name="Collen J."/>
            <person name="Porcel B."/>
            <person name="Carre W."/>
            <person name="Ball S.G."/>
            <person name="Chaparro C."/>
            <person name="Tonon T."/>
            <person name="Barbeyron T."/>
            <person name="Michel G."/>
            <person name="Noel B."/>
            <person name="Valentin K."/>
            <person name="Elias M."/>
            <person name="Artiguenave F."/>
            <person name="Arun A."/>
            <person name="Aury J.M."/>
            <person name="Barbosa-Neto J.F."/>
            <person name="Bothwell J.H."/>
            <person name="Bouget F.Y."/>
            <person name="Brillet L."/>
            <person name="Cabello-Hurtado F."/>
            <person name="Capella-Gutierrez S."/>
            <person name="Charrier B."/>
            <person name="Cladiere L."/>
            <person name="Cock J.M."/>
            <person name="Coelho S.M."/>
            <person name="Colleoni C."/>
            <person name="Czjzek M."/>
            <person name="Da Silva C."/>
            <person name="Delage L."/>
            <person name="Denoeud F."/>
            <person name="Deschamps P."/>
            <person name="Dittami S.M."/>
            <person name="Gabaldon T."/>
            <person name="Gachon C.M."/>
            <person name="Groisillier A."/>
            <person name="Herve C."/>
            <person name="Jabbari K."/>
            <person name="Katinka M."/>
            <person name="Kloareg B."/>
            <person name="Kowalczyk N."/>
            <person name="Labadie K."/>
            <person name="Leblanc C."/>
            <person name="Lopez P.J."/>
            <person name="McLachlan D.H."/>
            <person name="Meslet-Cladiere L."/>
            <person name="Moustafa A."/>
            <person name="Nehr Z."/>
            <person name="Nyvall Collen P."/>
            <person name="Panaud O."/>
            <person name="Partensky F."/>
            <person name="Poulain J."/>
            <person name="Rensing S.A."/>
            <person name="Rousvoal S."/>
            <person name="Samson G."/>
            <person name="Symeonidi A."/>
            <person name="Weissenbach J."/>
            <person name="Zambounis A."/>
            <person name="Wincker P."/>
            <person name="Boyen C."/>
        </authorList>
    </citation>
    <scope>NUCLEOTIDE SEQUENCE [LARGE SCALE GENOMIC DNA]</scope>
    <source>
        <strain evidence="5">cv. Stackhouse</strain>
    </source>
</reference>
<dbReference type="AlphaFoldDB" id="R7QS41"/>
<evidence type="ECO:0000259" key="2">
    <source>
        <dbReference type="Pfam" id="PF04884"/>
    </source>
</evidence>
<keyword evidence="5" id="KW-1185">Reference proteome</keyword>
<feature type="domain" description="Protein root UVB sensitive/RUS" evidence="2">
    <location>
        <begin position="14"/>
        <end position="251"/>
    </location>
</feature>
<dbReference type="Proteomes" id="UP000012073">
    <property type="component" value="Unassembled WGS sequence"/>
</dbReference>
<dbReference type="InterPro" id="IPR054549">
    <property type="entry name" value="UVB_sens_RUS_dom"/>
</dbReference>
<dbReference type="EMBL" id="HG002195">
    <property type="protein sequence ID" value="CDF40533.1"/>
    <property type="molecule type" value="Genomic_DNA"/>
</dbReference>
<evidence type="ECO:0000256" key="1">
    <source>
        <dbReference type="ARBA" id="ARBA00007558"/>
    </source>
</evidence>
<feature type="domain" description="Root UVB sensitive protein C-terminal" evidence="3">
    <location>
        <begin position="256"/>
        <end position="335"/>
    </location>
</feature>
<dbReference type="PhylomeDB" id="R7QS41"/>
<evidence type="ECO:0000259" key="3">
    <source>
        <dbReference type="Pfam" id="PF24160"/>
    </source>
</evidence>
<dbReference type="InterPro" id="IPR055412">
    <property type="entry name" value="UVB_sens_C"/>
</dbReference>
<sequence>MLEKQEEPDTRSLSERIVAWLTHVYLPQGYPHTTTPDYISFTKYRTLQNLASAIMSVISTEALLFGLGLGKTVAASAAAISWVLKDGASYLVKIGYGGTFGSKFDDDPKSWRIAADIVEDIGGAIEICTPLFSLAYFLPLASLAVCLRGMSAMTGTATRHVVYRSLATSGMQNTGDIATKGESQGVTMKMLGLGTGVLVSSRIGQNYYALLAAYASLAVVHIVANWRSVQCVQFSFFNKQRASLVIDSHLNGEQLPSPYDVSHTEKIVLPPWLGFQPAVKIGVPVTDAVSSSEQLRQAIKLFRGEKFLILTQDEGKKVRVLLRPEATSRDALKAYYTIKKYMQSNSLSPDKLAESYKYMKRNLSNFESKAAAAGWDTRHMLLTDGRSRVKW</sequence>
<dbReference type="PANTHER" id="PTHR12770:SF22">
    <property type="entry name" value="PROTEIN ROOT UVB SENSITIVE 1, CHLOROPLASTIC"/>
    <property type="match status" value="1"/>
</dbReference>
<dbReference type="Gramene" id="CDF40533">
    <property type="protein sequence ID" value="CDF40533"/>
    <property type="gene ID" value="CHC_T00007246001"/>
</dbReference>
<proteinExistence type="inferred from homology"/>
<dbReference type="PANTHER" id="PTHR12770">
    <property type="entry name" value="RUS1 FAMILY PROTEIN C16ORF58"/>
    <property type="match status" value="1"/>
</dbReference>
<dbReference type="Pfam" id="PF04884">
    <property type="entry name" value="UVB_sens_prot"/>
    <property type="match status" value="1"/>
</dbReference>
<evidence type="ECO:0000313" key="5">
    <source>
        <dbReference type="Proteomes" id="UP000012073"/>
    </source>
</evidence>
<gene>
    <name evidence="4" type="ORF">CHC_T00007246001</name>
</gene>
<protein>
    <submittedName>
        <fullName evidence="4">Uncharacterized protein</fullName>
    </submittedName>
</protein>
<comment type="similarity">
    <text evidence="1">Belongs to the RUS1 family.</text>
</comment>
<dbReference type="RefSeq" id="XP_005710827.1">
    <property type="nucleotide sequence ID" value="XM_005710770.1"/>
</dbReference>
<dbReference type="Pfam" id="PF24160">
    <property type="entry name" value="UVB_sens_C"/>
    <property type="match status" value="1"/>
</dbReference>